<dbReference type="InterPro" id="IPR013989">
    <property type="entry name" value="Dev_and_cell_death_domain"/>
</dbReference>
<keyword evidence="2" id="KW-0472">Membrane</keyword>
<organism evidence="4 5">
    <name type="scientific">Phaseolus vulgaris</name>
    <name type="common">Kidney bean</name>
    <name type="synonym">French bean</name>
    <dbReference type="NCBI Taxonomy" id="3885"/>
    <lineage>
        <taxon>Eukaryota</taxon>
        <taxon>Viridiplantae</taxon>
        <taxon>Streptophyta</taxon>
        <taxon>Embryophyta</taxon>
        <taxon>Tracheophyta</taxon>
        <taxon>Spermatophyta</taxon>
        <taxon>Magnoliopsida</taxon>
        <taxon>eudicotyledons</taxon>
        <taxon>Gunneridae</taxon>
        <taxon>Pentapetalae</taxon>
        <taxon>rosids</taxon>
        <taxon>fabids</taxon>
        <taxon>Fabales</taxon>
        <taxon>Fabaceae</taxon>
        <taxon>Papilionoideae</taxon>
        <taxon>50 kb inversion clade</taxon>
        <taxon>NPAAA clade</taxon>
        <taxon>indigoferoid/millettioid clade</taxon>
        <taxon>Phaseoleae</taxon>
        <taxon>Phaseolus</taxon>
    </lineage>
</organism>
<keyword evidence="1" id="KW-0175">Coiled coil</keyword>
<dbReference type="AlphaFoldDB" id="V7B6V9"/>
<accession>V7B6V9</accession>
<sequence length="378" mass="43630">MSYEYRYPIPSLVILSLSLFIIVRFVYARKMARTWKKAQTSQFSGNQPFSPNPSFGRNLRKSELGGVIFGCKNATKKECLSKQLFGLPAQHFSYVKNIDPGLPLFLFNYTNRRLHGIFEAASKGRMFIDPYGWTNDGSERTLYPAQVKICVRLQCQPLSEDKFKELLADNYYIHNHFWFELDHAQTSKLISVLSSGSIVSGNSVLQNTQNWMPLSRPLTSNDTWGEDETSKMLELETDYSAHSSTRTYWTENDSSLAEHIQPLDTNEVENEVNEDEMNSVFLKLKELTVNVNDSPDMNSIEKGYTEVSDGLDKKEESFDPPFEYQYNIAQLLEEVKELTSFKKIQTEKNSYLEQKLIEAEMEIQHLKDRCTLLEYQGN</sequence>
<dbReference type="PANTHER" id="PTHR46034:SF7">
    <property type="entry name" value="INFLUENZA VIRUS NS1A-BINDING PROTEIN"/>
    <property type="match status" value="1"/>
</dbReference>
<dbReference type="Pfam" id="PF10539">
    <property type="entry name" value="Dev_Cell_Death"/>
    <property type="match status" value="1"/>
</dbReference>
<reference evidence="5" key="1">
    <citation type="journal article" date="2014" name="Nat. Genet.">
        <title>A reference genome for common bean and genome-wide analysis of dual domestications.</title>
        <authorList>
            <person name="Schmutz J."/>
            <person name="McClean P.E."/>
            <person name="Mamidi S."/>
            <person name="Wu G.A."/>
            <person name="Cannon S.B."/>
            <person name="Grimwood J."/>
            <person name="Jenkins J."/>
            <person name="Shu S."/>
            <person name="Song Q."/>
            <person name="Chavarro C."/>
            <person name="Torres-Torres M."/>
            <person name="Geffroy V."/>
            <person name="Moghaddam S.M."/>
            <person name="Gao D."/>
            <person name="Abernathy B."/>
            <person name="Barry K."/>
            <person name="Blair M."/>
            <person name="Brick M.A."/>
            <person name="Chovatia M."/>
            <person name="Gepts P."/>
            <person name="Goodstein D.M."/>
            <person name="Gonzales M."/>
            <person name="Hellsten U."/>
            <person name="Hyten D.L."/>
            <person name="Jia G."/>
            <person name="Kelly J.D."/>
            <person name="Kudrna D."/>
            <person name="Lee R."/>
            <person name="Richard M.M."/>
            <person name="Miklas P.N."/>
            <person name="Osorno J.M."/>
            <person name="Rodrigues J."/>
            <person name="Thareau V."/>
            <person name="Urrea C.A."/>
            <person name="Wang M."/>
            <person name="Yu Y."/>
            <person name="Zhang M."/>
            <person name="Wing R.A."/>
            <person name="Cregan P.B."/>
            <person name="Rokhsar D.S."/>
            <person name="Jackson S.A."/>
        </authorList>
    </citation>
    <scope>NUCLEOTIDE SEQUENCE [LARGE SCALE GENOMIC DNA]</scope>
    <source>
        <strain evidence="5">cv. G19833</strain>
    </source>
</reference>
<evidence type="ECO:0000313" key="5">
    <source>
        <dbReference type="Proteomes" id="UP000000226"/>
    </source>
</evidence>
<evidence type="ECO:0000256" key="1">
    <source>
        <dbReference type="SAM" id="Coils"/>
    </source>
</evidence>
<keyword evidence="5" id="KW-1185">Reference proteome</keyword>
<dbReference type="OMA" id="SYANENW"/>
<dbReference type="PROSITE" id="PS51222">
    <property type="entry name" value="DCD"/>
    <property type="match status" value="1"/>
</dbReference>
<dbReference type="InterPro" id="IPR044832">
    <property type="entry name" value="NRP-like"/>
</dbReference>
<dbReference type="PANTHER" id="PTHR46034">
    <property type="match status" value="1"/>
</dbReference>
<feature type="transmembrane region" description="Helical" evidence="2">
    <location>
        <begin position="6"/>
        <end position="27"/>
    </location>
</feature>
<evidence type="ECO:0000256" key="2">
    <source>
        <dbReference type="SAM" id="Phobius"/>
    </source>
</evidence>
<gene>
    <name evidence="4" type="ORF">PHAVU_008G091800g</name>
</gene>
<name>V7B6V9_PHAVU</name>
<evidence type="ECO:0000259" key="3">
    <source>
        <dbReference type="PROSITE" id="PS51222"/>
    </source>
</evidence>
<feature type="coiled-coil region" evidence="1">
    <location>
        <begin position="349"/>
        <end position="376"/>
    </location>
</feature>
<keyword evidence="2" id="KW-0812">Transmembrane</keyword>
<dbReference type="OrthoDB" id="45365at2759"/>
<dbReference type="SMART" id="SM00767">
    <property type="entry name" value="DCD"/>
    <property type="match status" value="1"/>
</dbReference>
<dbReference type="Gramene" id="ESW12186">
    <property type="protein sequence ID" value="ESW12186"/>
    <property type="gene ID" value="PHAVU_008G091800g"/>
</dbReference>
<proteinExistence type="predicted"/>
<dbReference type="SMR" id="V7B6V9"/>
<dbReference type="Proteomes" id="UP000000226">
    <property type="component" value="Chromosome 8"/>
</dbReference>
<feature type="domain" description="DCD" evidence="3">
    <location>
        <begin position="62"/>
        <end position="195"/>
    </location>
</feature>
<dbReference type="eggNOG" id="KOG1072">
    <property type="taxonomic scope" value="Eukaryota"/>
</dbReference>
<evidence type="ECO:0000313" key="4">
    <source>
        <dbReference type="EMBL" id="ESW12186.1"/>
    </source>
</evidence>
<dbReference type="EMBL" id="CM002295">
    <property type="protein sequence ID" value="ESW12186.1"/>
    <property type="molecule type" value="Genomic_DNA"/>
</dbReference>
<keyword evidence="2" id="KW-1133">Transmembrane helix</keyword>
<protein>
    <recommendedName>
        <fullName evidence="3">DCD domain-containing protein</fullName>
    </recommendedName>
</protein>
<dbReference type="GO" id="GO:0034976">
    <property type="term" value="P:response to endoplasmic reticulum stress"/>
    <property type="evidence" value="ECO:0007669"/>
    <property type="project" value="InterPro"/>
</dbReference>